<reference evidence="2 3" key="1">
    <citation type="submission" date="2021-04" db="EMBL/GenBank/DDBJ databases">
        <title>Pseudomonas rustica sp. nov. isolated from raw milk.</title>
        <authorList>
            <person name="Fiedler G."/>
            <person name="Gieschler S."/>
            <person name="Kabisch J."/>
            <person name="Grimmler C."/>
            <person name="Brinks E."/>
            <person name="Wagner N."/>
            <person name="Hetzer B."/>
            <person name="Franz C.M.A.P."/>
            <person name="Boehnlein C."/>
        </authorList>
    </citation>
    <scope>NUCLEOTIDE SEQUENCE [LARGE SCALE GENOMIC DNA]</scope>
    <source>
        <strain evidence="2 3">MBT-4</strain>
    </source>
</reference>
<comment type="caution">
    <text evidence="2">The sequence shown here is derived from an EMBL/GenBank/DDBJ whole genome shotgun (WGS) entry which is preliminary data.</text>
</comment>
<sequence>MSDVMLEPLAQWLLLDVQEAPQALKMLREEFAGLRHFWLFDATEFQPLREHGPLLIELHDSEALLECCQRDPQTWRGLLLDSEVSSAELLLHLRRMLTVSFGLHHRALLSFYNRQTASYFFDACDARELSRWLGPIQQLRWYGGTWADRAIGSHGWQQLRNPRLAVAPLGVEENLTAQQRERLQTCLLEQHIWRWCQSLGTDYATMASHVQQGLALGFSDRGVLDGWLWLRLLHPRAVLVPPPAGLTQQEGLDHVRRQWQNDQP</sequence>
<evidence type="ECO:0000259" key="1">
    <source>
        <dbReference type="Pfam" id="PF13503"/>
    </source>
</evidence>
<dbReference type="Proteomes" id="UP000676035">
    <property type="component" value="Unassembled WGS sequence"/>
</dbReference>
<evidence type="ECO:0000313" key="2">
    <source>
        <dbReference type="EMBL" id="MBS4079094.1"/>
    </source>
</evidence>
<organism evidence="2 3">
    <name type="scientific">Pseudomonas rustica</name>
    <dbReference type="NCBI Taxonomy" id="2827099"/>
    <lineage>
        <taxon>Bacteria</taxon>
        <taxon>Pseudomonadati</taxon>
        <taxon>Pseudomonadota</taxon>
        <taxon>Gammaproteobacteria</taxon>
        <taxon>Pseudomonadales</taxon>
        <taxon>Pseudomonadaceae</taxon>
        <taxon>Pseudomonas</taxon>
    </lineage>
</organism>
<protein>
    <submittedName>
        <fullName evidence="2">DUF4123 domain-containing protein</fullName>
    </submittedName>
</protein>
<dbReference type="InterPro" id="IPR025391">
    <property type="entry name" value="DUF4123"/>
</dbReference>
<name>A0ABS5MXQ4_9PSED</name>
<dbReference type="RefSeq" id="WP_212544960.1">
    <property type="nucleotide sequence ID" value="NZ_JAGYHE010000004.1"/>
</dbReference>
<accession>A0ABS5MXQ4</accession>
<proteinExistence type="predicted"/>
<evidence type="ECO:0000313" key="3">
    <source>
        <dbReference type="Proteomes" id="UP000676035"/>
    </source>
</evidence>
<dbReference type="Pfam" id="PF13503">
    <property type="entry name" value="DUF4123"/>
    <property type="match status" value="1"/>
</dbReference>
<feature type="domain" description="DUF4123" evidence="1">
    <location>
        <begin position="12"/>
        <end position="130"/>
    </location>
</feature>
<dbReference type="EMBL" id="JAGYHF010000005">
    <property type="protein sequence ID" value="MBS4079094.1"/>
    <property type="molecule type" value="Genomic_DNA"/>
</dbReference>
<keyword evidence="3" id="KW-1185">Reference proteome</keyword>
<gene>
    <name evidence="2" type="ORF">KFS80_12445</name>
</gene>